<dbReference type="EMBL" id="DXFZ01000118">
    <property type="protein sequence ID" value="HIW96808.1"/>
    <property type="molecule type" value="Genomic_DNA"/>
</dbReference>
<evidence type="ECO:0000256" key="4">
    <source>
        <dbReference type="ARBA" id="ARBA00022679"/>
    </source>
</evidence>
<evidence type="ECO:0000313" key="10">
    <source>
        <dbReference type="Proteomes" id="UP000824189"/>
    </source>
</evidence>
<evidence type="ECO:0000256" key="2">
    <source>
        <dbReference type="ARBA" id="ARBA00008420"/>
    </source>
</evidence>
<evidence type="ECO:0000256" key="5">
    <source>
        <dbReference type="ARBA" id="ARBA00022741"/>
    </source>
</evidence>
<gene>
    <name evidence="9" type="ORF">H9867_10090</name>
</gene>
<comment type="caution">
    <text evidence="9">The sequence shown here is derived from an EMBL/GenBank/DDBJ whole genome shotgun (WGS) entry which is preliminary data.</text>
</comment>
<accession>A0A9D1URC2</accession>
<keyword evidence="4" id="KW-0808">Transferase</keyword>
<evidence type="ECO:0000313" key="9">
    <source>
        <dbReference type="EMBL" id="HIW96808.1"/>
    </source>
</evidence>
<evidence type="ECO:0000256" key="1">
    <source>
        <dbReference type="ARBA" id="ARBA00004761"/>
    </source>
</evidence>
<dbReference type="CDD" id="cd02021">
    <property type="entry name" value="GntK"/>
    <property type="match status" value="1"/>
</dbReference>
<reference evidence="9" key="1">
    <citation type="journal article" date="2021" name="PeerJ">
        <title>Extensive microbial diversity within the chicken gut microbiome revealed by metagenomics and culture.</title>
        <authorList>
            <person name="Gilroy R."/>
            <person name="Ravi A."/>
            <person name="Getino M."/>
            <person name="Pursley I."/>
            <person name="Horton D.L."/>
            <person name="Alikhan N.F."/>
            <person name="Baker D."/>
            <person name="Gharbi K."/>
            <person name="Hall N."/>
            <person name="Watson M."/>
            <person name="Adriaenssens E.M."/>
            <person name="Foster-Nyarko E."/>
            <person name="Jarju S."/>
            <person name="Secka A."/>
            <person name="Antonio M."/>
            <person name="Oren A."/>
            <person name="Chaudhuri R.R."/>
            <person name="La Ragione R."/>
            <person name="Hildebrand F."/>
            <person name="Pallen M.J."/>
        </authorList>
    </citation>
    <scope>NUCLEOTIDE SEQUENCE</scope>
    <source>
        <strain evidence="9">4376</strain>
    </source>
</reference>
<dbReference type="PANTHER" id="PTHR43442">
    <property type="entry name" value="GLUCONOKINASE-RELATED"/>
    <property type="match status" value="1"/>
</dbReference>
<dbReference type="GO" id="GO:0005524">
    <property type="term" value="F:ATP binding"/>
    <property type="evidence" value="ECO:0007669"/>
    <property type="project" value="UniProtKB-KW"/>
</dbReference>
<sequence>MDHAAHAAHAAEQPQATVHIVVMGVSGTGKTTLARRIAEHTGWALQEADDLHPASTMEILKDGKLPDNAVRKEWLGRVRDWIAAEAAAGRNSVTACTSLRREHREILNGAAHATVFYVHLYGTEDVLAERMAHRIGTDLPRELLTTQLNDLQRLQADERGVQLDVSRSPDELLDDALNAAMFAQRAYREEG</sequence>
<evidence type="ECO:0000256" key="8">
    <source>
        <dbReference type="ARBA" id="ARBA00048090"/>
    </source>
</evidence>
<organism evidence="9 10">
    <name type="scientific">Candidatus Corynebacterium gallistercoris</name>
    <dbReference type="NCBI Taxonomy" id="2838530"/>
    <lineage>
        <taxon>Bacteria</taxon>
        <taxon>Bacillati</taxon>
        <taxon>Actinomycetota</taxon>
        <taxon>Actinomycetes</taxon>
        <taxon>Mycobacteriales</taxon>
        <taxon>Corynebacteriaceae</taxon>
        <taxon>Corynebacterium</taxon>
    </lineage>
</organism>
<dbReference type="InterPro" id="IPR006001">
    <property type="entry name" value="Therm_gnt_kin"/>
</dbReference>
<dbReference type="AlphaFoldDB" id="A0A9D1URC2"/>
<dbReference type="PANTHER" id="PTHR43442:SF3">
    <property type="entry name" value="GLUCONOKINASE-RELATED"/>
    <property type="match status" value="1"/>
</dbReference>
<comment type="catalytic activity">
    <reaction evidence="8">
        <text>D-gluconate + ATP = 6-phospho-D-gluconate + ADP + H(+)</text>
        <dbReference type="Rhea" id="RHEA:19433"/>
        <dbReference type="ChEBI" id="CHEBI:15378"/>
        <dbReference type="ChEBI" id="CHEBI:18391"/>
        <dbReference type="ChEBI" id="CHEBI:30616"/>
        <dbReference type="ChEBI" id="CHEBI:58759"/>
        <dbReference type="ChEBI" id="CHEBI:456216"/>
        <dbReference type="EC" id="2.7.1.12"/>
    </reaction>
</comment>
<dbReference type="Gene3D" id="3.40.50.300">
    <property type="entry name" value="P-loop containing nucleotide triphosphate hydrolases"/>
    <property type="match status" value="1"/>
</dbReference>
<keyword evidence="7" id="KW-0067">ATP-binding</keyword>
<keyword evidence="6" id="KW-0418">Kinase</keyword>
<name>A0A9D1URC2_9CORY</name>
<comment type="similarity">
    <text evidence="2">Belongs to the gluconokinase GntK/GntV family.</text>
</comment>
<dbReference type="GO" id="GO:0005737">
    <property type="term" value="C:cytoplasm"/>
    <property type="evidence" value="ECO:0007669"/>
    <property type="project" value="TreeGrafter"/>
</dbReference>
<dbReference type="GO" id="GO:0005975">
    <property type="term" value="P:carbohydrate metabolic process"/>
    <property type="evidence" value="ECO:0007669"/>
    <property type="project" value="InterPro"/>
</dbReference>
<evidence type="ECO:0000256" key="3">
    <source>
        <dbReference type="ARBA" id="ARBA00012054"/>
    </source>
</evidence>
<dbReference type="Proteomes" id="UP000824189">
    <property type="component" value="Unassembled WGS sequence"/>
</dbReference>
<protein>
    <recommendedName>
        <fullName evidence="3">gluconokinase</fullName>
        <ecNumber evidence="3">2.7.1.12</ecNumber>
    </recommendedName>
</protein>
<comment type="pathway">
    <text evidence="1">Carbohydrate acid metabolism.</text>
</comment>
<evidence type="ECO:0000256" key="7">
    <source>
        <dbReference type="ARBA" id="ARBA00022840"/>
    </source>
</evidence>
<dbReference type="EC" id="2.7.1.12" evidence="3"/>
<dbReference type="Pfam" id="PF13671">
    <property type="entry name" value="AAA_33"/>
    <property type="match status" value="1"/>
</dbReference>
<keyword evidence="5" id="KW-0547">Nucleotide-binding</keyword>
<dbReference type="SUPFAM" id="SSF52540">
    <property type="entry name" value="P-loop containing nucleoside triphosphate hydrolases"/>
    <property type="match status" value="1"/>
</dbReference>
<evidence type="ECO:0000256" key="6">
    <source>
        <dbReference type="ARBA" id="ARBA00022777"/>
    </source>
</evidence>
<dbReference type="InterPro" id="IPR027417">
    <property type="entry name" value="P-loop_NTPase"/>
</dbReference>
<proteinExistence type="inferred from homology"/>
<reference evidence="9" key="2">
    <citation type="submission" date="2021-04" db="EMBL/GenBank/DDBJ databases">
        <authorList>
            <person name="Gilroy R."/>
        </authorList>
    </citation>
    <scope>NUCLEOTIDE SEQUENCE</scope>
    <source>
        <strain evidence="9">4376</strain>
    </source>
</reference>
<dbReference type="GO" id="GO:0046316">
    <property type="term" value="F:gluconokinase activity"/>
    <property type="evidence" value="ECO:0007669"/>
    <property type="project" value="UniProtKB-EC"/>
</dbReference>